<dbReference type="Gene3D" id="3.30.980.10">
    <property type="entry name" value="Threonyl-trna Synthetase, Chain A, domain 2"/>
    <property type="match status" value="1"/>
</dbReference>
<gene>
    <name evidence="2" type="ORF">CDAUBV1_LOCUS6293</name>
</gene>
<dbReference type="Pfam" id="PF02824">
    <property type="entry name" value="TGS"/>
    <property type="match status" value="1"/>
</dbReference>
<dbReference type="CDD" id="cd01667">
    <property type="entry name" value="TGS_ThrRS"/>
    <property type="match status" value="1"/>
</dbReference>
<dbReference type="Proteomes" id="UP001497525">
    <property type="component" value="Unassembled WGS sequence"/>
</dbReference>
<sequence>MIRSVRFVSVSLIRCKKSSLSTSLVEEHDISFSSFNNRLDAWVRAKDKQQRSWMSPHTEKINVEYVGKIGPKETMKMTKGISAPVDCAKHLSQLLVEQSAIALVNSEPWDMHRPLLSDCSVQFVHFKDAHNDPALANWAFWRSASFLLAATLETAFHSEHKVRVLSIPPVRPESGGFVCDVCFRPSPTHTTSGSIQPWIPSQQELRALSAHGQRLAAGGLDFVPLDVQEHSEPFTECFRDEPYRRKQILAEFRQRIRSNGEETEDSNIRITLYRLGGFVEACAGGPLITSTRLIGRFAVTSFTPLGWLSNHKQESSEPLLVYRVQGLAIPTAFLTHFTTFDRLMQWSREPNTEVPARPDYLTPL</sequence>
<dbReference type="InterPro" id="IPR018163">
    <property type="entry name" value="Thr/Ala-tRNA-synth_IIc_edit"/>
</dbReference>
<name>A0AAV2TC29_CALDB</name>
<organism evidence="2 3">
    <name type="scientific">Calicophoron daubneyi</name>
    <name type="common">Rumen fluke</name>
    <name type="synonym">Paramphistomum daubneyi</name>
    <dbReference type="NCBI Taxonomy" id="300641"/>
    <lineage>
        <taxon>Eukaryota</taxon>
        <taxon>Metazoa</taxon>
        <taxon>Spiralia</taxon>
        <taxon>Lophotrochozoa</taxon>
        <taxon>Platyhelminthes</taxon>
        <taxon>Trematoda</taxon>
        <taxon>Digenea</taxon>
        <taxon>Plagiorchiida</taxon>
        <taxon>Pronocephalata</taxon>
        <taxon>Paramphistomoidea</taxon>
        <taxon>Paramphistomidae</taxon>
        <taxon>Calicophoron</taxon>
    </lineage>
</organism>
<dbReference type="GO" id="GO:0000166">
    <property type="term" value="F:nucleotide binding"/>
    <property type="evidence" value="ECO:0007669"/>
    <property type="project" value="InterPro"/>
</dbReference>
<comment type="caution">
    <text evidence="2">The sequence shown here is derived from an EMBL/GenBank/DDBJ whole genome shotgun (WGS) entry which is preliminary data.</text>
</comment>
<feature type="domain" description="TGS" evidence="1">
    <location>
        <begin position="76"/>
        <end position="124"/>
    </location>
</feature>
<reference evidence="2" key="1">
    <citation type="submission" date="2024-06" db="EMBL/GenBank/DDBJ databases">
        <authorList>
            <person name="Liu X."/>
            <person name="Lenzi L."/>
            <person name="Haldenby T S."/>
            <person name="Uol C."/>
        </authorList>
    </citation>
    <scope>NUCLEOTIDE SEQUENCE</scope>
</reference>
<protein>
    <recommendedName>
        <fullName evidence="1">TGS domain-containing protein</fullName>
    </recommendedName>
</protein>
<dbReference type="AlphaFoldDB" id="A0AAV2TC29"/>
<evidence type="ECO:0000259" key="1">
    <source>
        <dbReference type="Pfam" id="PF02824"/>
    </source>
</evidence>
<dbReference type="Gene3D" id="3.10.20.30">
    <property type="match status" value="1"/>
</dbReference>
<dbReference type="SUPFAM" id="SSF55186">
    <property type="entry name" value="ThrRS/AlaRS common domain"/>
    <property type="match status" value="1"/>
</dbReference>
<dbReference type="InterPro" id="IPR012675">
    <property type="entry name" value="Beta-grasp_dom_sf"/>
</dbReference>
<accession>A0AAV2TC29</accession>
<dbReference type="InterPro" id="IPR004095">
    <property type="entry name" value="TGS"/>
</dbReference>
<evidence type="ECO:0000313" key="2">
    <source>
        <dbReference type="EMBL" id="CAL5132997.1"/>
    </source>
</evidence>
<proteinExistence type="predicted"/>
<dbReference type="EMBL" id="CAXLJL010000145">
    <property type="protein sequence ID" value="CAL5132997.1"/>
    <property type="molecule type" value="Genomic_DNA"/>
</dbReference>
<evidence type="ECO:0000313" key="3">
    <source>
        <dbReference type="Proteomes" id="UP001497525"/>
    </source>
</evidence>